<evidence type="ECO:0000256" key="17">
    <source>
        <dbReference type="PROSITE-ProRule" id="PRU00779"/>
    </source>
</evidence>
<evidence type="ECO:0000256" key="12">
    <source>
        <dbReference type="ARBA" id="ARBA00024183"/>
    </source>
</evidence>
<feature type="chain" id="PRO_5034828647" description="Zona pellucida sperm-binding protein 4" evidence="19">
    <location>
        <begin position="22"/>
        <end position="518"/>
    </location>
</feature>
<evidence type="ECO:0000256" key="15">
    <source>
        <dbReference type="ARBA" id="ARBA00042273"/>
    </source>
</evidence>
<feature type="disulfide bond" evidence="17">
    <location>
        <begin position="143"/>
        <end position="160"/>
    </location>
</feature>
<dbReference type="PROSITE" id="PS00682">
    <property type="entry name" value="ZP_1"/>
    <property type="match status" value="1"/>
</dbReference>
<evidence type="ECO:0000256" key="19">
    <source>
        <dbReference type="SAM" id="SignalP"/>
    </source>
</evidence>
<proteinExistence type="predicted"/>
<reference evidence="22" key="2">
    <citation type="submission" date="2025-08" db="UniProtKB">
        <authorList>
            <consortium name="Ensembl"/>
        </authorList>
    </citation>
    <scope>IDENTIFICATION</scope>
</reference>
<keyword evidence="23" id="KW-1185">Reference proteome</keyword>
<evidence type="ECO:0000313" key="23">
    <source>
        <dbReference type="Proteomes" id="UP000694620"/>
    </source>
</evidence>
<gene>
    <name evidence="22" type="primary">LOC114652601</name>
</gene>
<feature type="transmembrane region" description="Helical" evidence="18">
    <location>
        <begin position="488"/>
        <end position="508"/>
    </location>
</feature>
<keyword evidence="6 18" id="KW-0812">Transmembrane</keyword>
<reference evidence="22" key="1">
    <citation type="submission" date="2021-06" db="EMBL/GenBank/DDBJ databases">
        <authorList>
            <consortium name="Wellcome Sanger Institute Data Sharing"/>
        </authorList>
    </citation>
    <scope>NUCLEOTIDE SEQUENCE [LARGE SCALE GENOMIC DNA]</scope>
</reference>
<evidence type="ECO:0000256" key="10">
    <source>
        <dbReference type="ARBA" id="ARBA00023180"/>
    </source>
</evidence>
<dbReference type="Ensembl" id="ENSECRT00000006016.1">
    <property type="protein sequence ID" value="ENSECRP00000005917.1"/>
    <property type="gene ID" value="ENSECRG00000003954.1"/>
</dbReference>
<evidence type="ECO:0000256" key="7">
    <source>
        <dbReference type="ARBA" id="ARBA00022989"/>
    </source>
</evidence>
<evidence type="ECO:0000256" key="3">
    <source>
        <dbReference type="ARBA" id="ARBA00022525"/>
    </source>
</evidence>
<evidence type="ECO:0000256" key="11">
    <source>
        <dbReference type="ARBA" id="ARBA00023279"/>
    </source>
</evidence>
<dbReference type="InterPro" id="IPR042235">
    <property type="entry name" value="ZP-C_dom"/>
</dbReference>
<evidence type="ECO:0000256" key="9">
    <source>
        <dbReference type="ARBA" id="ARBA00023157"/>
    </source>
</evidence>
<keyword evidence="8 18" id="KW-0472">Membrane</keyword>
<keyword evidence="7 18" id="KW-1133">Transmembrane helix</keyword>
<organism evidence="22 23">
    <name type="scientific">Erpetoichthys calabaricus</name>
    <name type="common">Rope fish</name>
    <name type="synonym">Calamoichthys calabaricus</name>
    <dbReference type="NCBI Taxonomy" id="27687"/>
    <lineage>
        <taxon>Eukaryota</taxon>
        <taxon>Metazoa</taxon>
        <taxon>Chordata</taxon>
        <taxon>Craniata</taxon>
        <taxon>Vertebrata</taxon>
        <taxon>Euteleostomi</taxon>
        <taxon>Actinopterygii</taxon>
        <taxon>Polypteriformes</taxon>
        <taxon>Polypteridae</taxon>
        <taxon>Erpetoichthys</taxon>
    </lineage>
</organism>
<dbReference type="OrthoDB" id="10293818at2759"/>
<dbReference type="PROSITE" id="PS51034">
    <property type="entry name" value="ZP_2"/>
    <property type="match status" value="1"/>
</dbReference>
<accession>A0A8C4RRK7</accession>
<dbReference type="GeneTree" id="ENSGT00940000163253"/>
<keyword evidence="2" id="KW-1003">Cell membrane</keyword>
<evidence type="ECO:0000256" key="2">
    <source>
        <dbReference type="ARBA" id="ARBA00022475"/>
    </source>
</evidence>
<protein>
    <recommendedName>
        <fullName evidence="14">Zona pellucida sperm-binding protein 4</fullName>
    </recommendedName>
    <alternativeName>
        <fullName evidence="16">Zona pellucida glycoprotein 4</fullName>
    </alternativeName>
    <alternativeName>
        <fullName evidence="15">Zona pellucida protein B</fullName>
    </alternativeName>
</protein>
<dbReference type="GO" id="GO:0005886">
    <property type="term" value="C:plasma membrane"/>
    <property type="evidence" value="ECO:0007669"/>
    <property type="project" value="UniProtKB-SubCell"/>
</dbReference>
<dbReference type="GO" id="GO:0007339">
    <property type="term" value="P:binding of sperm to zona pellucida"/>
    <property type="evidence" value="ECO:0007669"/>
    <property type="project" value="TreeGrafter"/>
</dbReference>
<dbReference type="GO" id="GO:0060468">
    <property type="term" value="P:prevention of polyspermy"/>
    <property type="evidence" value="ECO:0007669"/>
    <property type="project" value="TreeGrafter"/>
</dbReference>
<dbReference type="AlphaFoldDB" id="A0A8C4RRK7"/>
<evidence type="ECO:0000313" key="22">
    <source>
        <dbReference type="Ensembl" id="ENSECRP00000005917.1"/>
    </source>
</evidence>
<dbReference type="SMART" id="SM00241">
    <property type="entry name" value="ZP"/>
    <property type="match status" value="1"/>
</dbReference>
<evidence type="ECO:0000256" key="16">
    <source>
        <dbReference type="ARBA" id="ARBA00042573"/>
    </source>
</evidence>
<dbReference type="Proteomes" id="UP000694620">
    <property type="component" value="Chromosome 5"/>
</dbReference>
<dbReference type="Gene3D" id="2.60.40.3210">
    <property type="entry name" value="Zona pellucida, ZP-N domain"/>
    <property type="match status" value="1"/>
</dbReference>
<dbReference type="Pfam" id="PF00100">
    <property type="entry name" value="Zona_pellucida"/>
    <property type="match status" value="1"/>
</dbReference>
<dbReference type="GO" id="GO:0035805">
    <property type="term" value="C:egg coat"/>
    <property type="evidence" value="ECO:0007669"/>
    <property type="project" value="UniProtKB-SubCell"/>
</dbReference>
<dbReference type="SUPFAM" id="SSF57492">
    <property type="entry name" value="Trefoil"/>
    <property type="match status" value="1"/>
</dbReference>
<comment type="caution">
    <text evidence="17">Lacks conserved residue(s) required for the propagation of feature annotation.</text>
</comment>
<feature type="domain" description="P-type" evidence="21">
    <location>
        <begin position="120"/>
        <end position="164"/>
    </location>
</feature>
<dbReference type="PANTHER" id="PTHR23343:SF31">
    <property type="entry name" value="ZONA PELLUCIDA SPERM-BINDING PROTEIN 4"/>
    <property type="match status" value="1"/>
</dbReference>
<evidence type="ECO:0000259" key="21">
    <source>
        <dbReference type="PROSITE" id="PS51448"/>
    </source>
</evidence>
<evidence type="ECO:0000256" key="6">
    <source>
        <dbReference type="ARBA" id="ARBA00022692"/>
    </source>
</evidence>
<sequence length="518" mass="55687">MAPFVFRSVVLAAVCLLVVRCQQPATKICTNEGMDLKFPGRVSENRLCISTVKNPCILVKGLQGFRLFRDGDLLVVRVDRHSPYVNRHGSSYSVTLKTTSSAPAKIYMCQQVSRSVVSDGECAVADSEKVPCGGDGVIGQADCEAENCCYDSSSSSTSSCYYGNTVTVQCNPNGQFVVVVSRNVTVPPLDLGSVKLLDNSAPSCSPVTSTSNFALYQFSVSECGTLVKTVGGNVSYENVMSAAISVTNGPQGSITRDSIYKLSFQCSYSGDQNVNVDIGVYTVTPPLPVVEQGLMDLELRIAKDSSYSSYYGDADYPVTRVLRDPVDVEVHIVNRSDPNLVLTLGDCWVTPGPSASSQPQWSLLVNGCPYLRDDYLTSLINVDATSGVAYPSHYKRFEFKMFAFVSASQQGLSQMVYIFCSAAVCYPSAVGSCVQSCPKTRSGRDVDQNVKANAYRKNVVVHSGPVFLTVPDTQTSKLQGKAPVTTGYAVFGATAGILMVILALAVVAKRKLCSQEQK</sequence>
<evidence type="ECO:0000256" key="5">
    <source>
        <dbReference type="ARBA" id="ARBA00022685"/>
    </source>
</evidence>
<dbReference type="PROSITE" id="PS51448">
    <property type="entry name" value="P_TREFOIL_2"/>
    <property type="match status" value="1"/>
</dbReference>
<dbReference type="GO" id="GO:0032190">
    <property type="term" value="F:acrosin binding"/>
    <property type="evidence" value="ECO:0007669"/>
    <property type="project" value="TreeGrafter"/>
</dbReference>
<keyword evidence="4" id="KW-0272">Extracellular matrix</keyword>
<dbReference type="Gene3D" id="2.60.40.4100">
    <property type="entry name" value="Zona pellucida, ZP-C domain"/>
    <property type="match status" value="1"/>
</dbReference>
<dbReference type="InterPro" id="IPR000519">
    <property type="entry name" value="P_trefoil_dom"/>
</dbReference>
<dbReference type="InterPro" id="IPR017977">
    <property type="entry name" value="ZP_dom_CS"/>
</dbReference>
<keyword evidence="11" id="KW-0278">Fertilization</keyword>
<comment type="function">
    <text evidence="13">Component of the zona pellucida, an extracellular matrix surrounding oocytes which mediates sperm binding, induction of the acrosome reaction and prevents post-fertilization polyspermy. The zona pellucida is composed of 3 to 4 glycoproteins, ZP1, ZP2, ZP3, and ZP4. ZP4 may act as a sperm receptor.</text>
</comment>
<evidence type="ECO:0000256" key="1">
    <source>
        <dbReference type="ARBA" id="ARBA00004251"/>
    </source>
</evidence>
<keyword evidence="10" id="KW-0325">Glycoprotein</keyword>
<dbReference type="InterPro" id="IPR001507">
    <property type="entry name" value="ZP_dom"/>
</dbReference>
<dbReference type="Pfam" id="PF00088">
    <property type="entry name" value="Trefoil"/>
    <property type="match status" value="1"/>
</dbReference>
<comment type="subcellular location">
    <subcellularLocation>
        <location evidence="1">Cell membrane</location>
        <topology evidence="1">Single-pass type I membrane protein</topology>
    </subcellularLocation>
    <subcellularLocation>
        <location evidence="12">Zona pellucida</location>
    </subcellularLocation>
</comment>
<keyword evidence="19" id="KW-0732">Signal</keyword>
<dbReference type="InterPro" id="IPR055356">
    <property type="entry name" value="ZP-N"/>
</dbReference>
<feature type="signal peptide" evidence="19">
    <location>
        <begin position="1"/>
        <end position="21"/>
    </location>
</feature>
<evidence type="ECO:0000256" key="14">
    <source>
        <dbReference type="ARBA" id="ARBA00040238"/>
    </source>
</evidence>
<evidence type="ECO:0000256" key="13">
    <source>
        <dbReference type="ARBA" id="ARBA00037545"/>
    </source>
</evidence>
<dbReference type="InterPro" id="IPR055355">
    <property type="entry name" value="ZP-C"/>
</dbReference>
<keyword evidence="9 17" id="KW-1015">Disulfide bond</keyword>
<evidence type="ECO:0000259" key="20">
    <source>
        <dbReference type="PROSITE" id="PS51034"/>
    </source>
</evidence>
<dbReference type="InterPro" id="IPR051148">
    <property type="entry name" value="Zona_Pellucida_Domain_gp"/>
</dbReference>
<reference evidence="22" key="3">
    <citation type="submission" date="2025-09" db="UniProtKB">
        <authorList>
            <consortium name="Ensembl"/>
        </authorList>
    </citation>
    <scope>IDENTIFICATION</scope>
</reference>
<keyword evidence="3" id="KW-0964">Secreted</keyword>
<dbReference type="Pfam" id="PF23344">
    <property type="entry name" value="ZP-N"/>
    <property type="match status" value="1"/>
</dbReference>
<dbReference type="GeneID" id="114652601"/>
<dbReference type="Gene3D" id="4.10.110.10">
    <property type="entry name" value="Spasmolytic Protein, domain 1"/>
    <property type="match status" value="1"/>
</dbReference>
<dbReference type="InterPro" id="IPR044913">
    <property type="entry name" value="P_trefoil_dom_sf"/>
</dbReference>
<dbReference type="SMART" id="SM00018">
    <property type="entry name" value="PD"/>
    <property type="match status" value="1"/>
</dbReference>
<evidence type="ECO:0000256" key="4">
    <source>
        <dbReference type="ARBA" id="ARBA00022530"/>
    </source>
</evidence>
<dbReference type="RefSeq" id="XP_028658801.1">
    <property type="nucleotide sequence ID" value="XM_028802968.2"/>
</dbReference>
<feature type="domain" description="ZP" evidence="20">
    <location>
        <begin position="169"/>
        <end position="440"/>
    </location>
</feature>
<dbReference type="GO" id="GO:0035804">
    <property type="term" value="F:structural constituent of egg coat"/>
    <property type="evidence" value="ECO:0007669"/>
    <property type="project" value="TreeGrafter"/>
</dbReference>
<dbReference type="PANTHER" id="PTHR23343">
    <property type="entry name" value="ZONA PELLUCIDA SPERM-BINDING PROTEIN"/>
    <property type="match status" value="1"/>
</dbReference>
<evidence type="ECO:0000256" key="18">
    <source>
        <dbReference type="SAM" id="Phobius"/>
    </source>
</evidence>
<keyword evidence="5" id="KW-0165">Cleavage on pair of basic residues</keyword>
<name>A0A8C4RRK7_ERPCA</name>
<evidence type="ECO:0000256" key="8">
    <source>
        <dbReference type="ARBA" id="ARBA00023136"/>
    </source>
</evidence>